<dbReference type="InterPro" id="IPR036388">
    <property type="entry name" value="WH-like_DNA-bd_sf"/>
</dbReference>
<evidence type="ECO:0000256" key="1">
    <source>
        <dbReference type="ARBA" id="ARBA00023015"/>
    </source>
</evidence>
<keyword evidence="6" id="KW-1185">Reference proteome</keyword>
<dbReference type="GO" id="GO:0043565">
    <property type="term" value="F:sequence-specific DNA binding"/>
    <property type="evidence" value="ECO:0007669"/>
    <property type="project" value="InterPro"/>
</dbReference>
<dbReference type="InterPro" id="IPR011008">
    <property type="entry name" value="Dimeric_a/b-barrel"/>
</dbReference>
<dbReference type="PROSITE" id="PS50956">
    <property type="entry name" value="HTH_ASNC_2"/>
    <property type="match status" value="1"/>
</dbReference>
<sequence>MASDPRIELDAIDIALLQALQRDGQATAQELGATLNLSASQAGRRRQRLEERGVIAGYRARLDAERLGLDVQAFVQVQLARHGAEEGAGFTRLLRTQAEVVSAWTMTGEADYLLRVYCPDLPALNRLIHEVLLAHPVVARVHSQIVMDQPKADAPLPVG</sequence>
<dbReference type="Gene3D" id="3.30.70.920">
    <property type="match status" value="1"/>
</dbReference>
<keyword evidence="1" id="KW-0805">Transcription regulation</keyword>
<evidence type="ECO:0000313" key="5">
    <source>
        <dbReference type="EMBL" id="KUF12054.1"/>
    </source>
</evidence>
<evidence type="ECO:0000256" key="2">
    <source>
        <dbReference type="ARBA" id="ARBA00023125"/>
    </source>
</evidence>
<dbReference type="GO" id="GO:0005829">
    <property type="term" value="C:cytosol"/>
    <property type="evidence" value="ECO:0007669"/>
    <property type="project" value="TreeGrafter"/>
</dbReference>
<proteinExistence type="predicted"/>
<dbReference type="InterPro" id="IPR000485">
    <property type="entry name" value="AsnC-type_HTH_dom"/>
</dbReference>
<dbReference type="Pfam" id="PF13404">
    <property type="entry name" value="HTH_AsnC-type"/>
    <property type="match status" value="1"/>
</dbReference>
<keyword evidence="3" id="KW-0804">Transcription</keyword>
<reference evidence="5 6" key="1">
    <citation type="submission" date="2015-12" db="EMBL/GenBank/DDBJ databases">
        <authorList>
            <person name="Shamseldin A."/>
            <person name="Moawad H."/>
            <person name="Abd El-Rahim W.M."/>
            <person name="Sadowsky M.J."/>
        </authorList>
    </citation>
    <scope>NUCLEOTIDE SEQUENCE [LARGE SCALE GENOMIC DNA]</scope>
    <source>
        <strain evidence="5 6">SJ5A-1</strain>
    </source>
</reference>
<dbReference type="InterPro" id="IPR019887">
    <property type="entry name" value="Tscrpt_reg_AsnC/Lrp_C"/>
</dbReference>
<dbReference type="RefSeq" id="WP_058861173.1">
    <property type="nucleotide sequence ID" value="NZ_LPXO01000002.1"/>
</dbReference>
<organism evidence="5 6">
    <name type="scientific">Pseudoponticoccus marisrubri</name>
    <dbReference type="NCBI Taxonomy" id="1685382"/>
    <lineage>
        <taxon>Bacteria</taxon>
        <taxon>Pseudomonadati</taxon>
        <taxon>Pseudomonadota</taxon>
        <taxon>Alphaproteobacteria</taxon>
        <taxon>Rhodobacterales</taxon>
        <taxon>Roseobacteraceae</taxon>
        <taxon>Pseudoponticoccus</taxon>
    </lineage>
</organism>
<dbReference type="SUPFAM" id="SSF54909">
    <property type="entry name" value="Dimeric alpha+beta barrel"/>
    <property type="match status" value="1"/>
</dbReference>
<dbReference type="GO" id="GO:0043200">
    <property type="term" value="P:response to amino acid"/>
    <property type="evidence" value="ECO:0007669"/>
    <property type="project" value="TreeGrafter"/>
</dbReference>
<dbReference type="STRING" id="1685382.AVJ23_05635"/>
<evidence type="ECO:0000256" key="3">
    <source>
        <dbReference type="ARBA" id="ARBA00023163"/>
    </source>
</evidence>
<dbReference type="OrthoDB" id="9803143at2"/>
<feature type="domain" description="HTH asnC-type" evidence="4">
    <location>
        <begin position="9"/>
        <end position="70"/>
    </location>
</feature>
<evidence type="ECO:0000259" key="4">
    <source>
        <dbReference type="PROSITE" id="PS50956"/>
    </source>
</evidence>
<dbReference type="PANTHER" id="PTHR30154:SF46">
    <property type="entry name" value="TRANSCRIPTIONAL REGULATORY PROTEIN"/>
    <property type="match status" value="1"/>
</dbReference>
<dbReference type="EMBL" id="LPXO01000002">
    <property type="protein sequence ID" value="KUF12054.1"/>
    <property type="molecule type" value="Genomic_DNA"/>
</dbReference>
<dbReference type="SMART" id="SM00344">
    <property type="entry name" value="HTH_ASNC"/>
    <property type="match status" value="1"/>
</dbReference>
<dbReference type="Pfam" id="PF01037">
    <property type="entry name" value="AsnC_trans_reg"/>
    <property type="match status" value="1"/>
</dbReference>
<protein>
    <submittedName>
        <fullName evidence="5">AsnC family transcriptional regulator</fullName>
    </submittedName>
</protein>
<dbReference type="PRINTS" id="PR00033">
    <property type="entry name" value="HTHASNC"/>
</dbReference>
<dbReference type="AlphaFoldDB" id="A0A0W7WNB1"/>
<dbReference type="InterPro" id="IPR019888">
    <property type="entry name" value="Tscrpt_reg_AsnC-like"/>
</dbReference>
<comment type="caution">
    <text evidence="5">The sequence shown here is derived from an EMBL/GenBank/DDBJ whole genome shotgun (WGS) entry which is preliminary data.</text>
</comment>
<gene>
    <name evidence="5" type="ORF">AVJ23_05635</name>
</gene>
<accession>A0A0W7WNB1</accession>
<dbReference type="Gene3D" id="1.10.10.10">
    <property type="entry name" value="Winged helix-like DNA-binding domain superfamily/Winged helix DNA-binding domain"/>
    <property type="match status" value="1"/>
</dbReference>
<dbReference type="SUPFAM" id="SSF46785">
    <property type="entry name" value="Winged helix' DNA-binding domain"/>
    <property type="match status" value="1"/>
</dbReference>
<dbReference type="InterPro" id="IPR036390">
    <property type="entry name" value="WH_DNA-bd_sf"/>
</dbReference>
<keyword evidence="2" id="KW-0238">DNA-binding</keyword>
<dbReference type="Proteomes" id="UP000054396">
    <property type="component" value="Unassembled WGS sequence"/>
</dbReference>
<evidence type="ECO:0000313" key="6">
    <source>
        <dbReference type="Proteomes" id="UP000054396"/>
    </source>
</evidence>
<name>A0A0W7WNB1_9RHOB</name>
<dbReference type="PANTHER" id="PTHR30154">
    <property type="entry name" value="LEUCINE-RESPONSIVE REGULATORY PROTEIN"/>
    <property type="match status" value="1"/>
</dbReference>